<evidence type="ECO:0000313" key="5">
    <source>
        <dbReference type="Proteomes" id="UP000291591"/>
    </source>
</evidence>
<organism evidence="4 5">
    <name type="scientific">Pseudonocardia sediminis</name>
    <dbReference type="NCBI Taxonomy" id="1397368"/>
    <lineage>
        <taxon>Bacteria</taxon>
        <taxon>Bacillati</taxon>
        <taxon>Actinomycetota</taxon>
        <taxon>Actinomycetes</taxon>
        <taxon>Pseudonocardiales</taxon>
        <taxon>Pseudonocardiaceae</taxon>
        <taxon>Pseudonocardia</taxon>
    </lineage>
</organism>
<keyword evidence="3" id="KW-1133">Transmembrane helix</keyword>
<feature type="compositionally biased region" description="Pro residues" evidence="2">
    <location>
        <begin position="22"/>
        <end position="43"/>
    </location>
</feature>
<feature type="region of interest" description="Disordered" evidence="2">
    <location>
        <begin position="1"/>
        <end position="48"/>
    </location>
</feature>
<keyword evidence="5" id="KW-1185">Reference proteome</keyword>
<keyword evidence="3" id="KW-0472">Membrane</keyword>
<evidence type="ECO:0000256" key="1">
    <source>
        <dbReference type="ARBA" id="ARBA00022729"/>
    </source>
</evidence>
<evidence type="ECO:0000256" key="3">
    <source>
        <dbReference type="SAM" id="Phobius"/>
    </source>
</evidence>
<accession>A0A4Q7UZK4</accession>
<name>A0A4Q7UZK4_PSEST</name>
<evidence type="ECO:0000256" key="2">
    <source>
        <dbReference type="SAM" id="MobiDB-lite"/>
    </source>
</evidence>
<dbReference type="EMBL" id="SHKL01000001">
    <property type="protein sequence ID" value="RZT87426.1"/>
    <property type="molecule type" value="Genomic_DNA"/>
</dbReference>
<keyword evidence="1" id="KW-0732">Signal</keyword>
<sequence>MIQHPAPQRLGGAHDTHGVTTSPPPGHPHNQPPPQQWGPPPNYQQPHYAPAPRNGLGIAALVLGICGFLSGLIPFFFWFALIAGVIGLILGLVGFSRTRKGVATNKKTSIAGVVLSVLSVAMGIWGAVILFQGLNQLATDLGAPTNTAPAAVAPAGQMQDADGLQLTAEPLTVEDSYGTESLCTAVSYNNTSSSPKTFNMFDWQLLGPTGATATPGIGGSGDALNSGSLVPGGTTEGTVCFTGAPASGEYRVIYSPANTVWTQTR</sequence>
<dbReference type="Gene3D" id="2.60.40.1240">
    <property type="match status" value="1"/>
</dbReference>
<feature type="transmembrane region" description="Helical" evidence="3">
    <location>
        <begin position="108"/>
        <end position="131"/>
    </location>
</feature>
<proteinExistence type="predicted"/>
<protein>
    <recommendedName>
        <fullName evidence="6">DUF4352 domain-containing protein</fullName>
    </recommendedName>
</protein>
<gene>
    <name evidence="4" type="ORF">EV383_4350</name>
</gene>
<dbReference type="InterPro" id="IPR029050">
    <property type="entry name" value="Immunoprotect_excell_Ig-like"/>
</dbReference>
<comment type="caution">
    <text evidence="4">The sequence shown here is derived from an EMBL/GenBank/DDBJ whole genome shotgun (WGS) entry which is preliminary data.</text>
</comment>
<reference evidence="4 5" key="1">
    <citation type="submission" date="2019-02" db="EMBL/GenBank/DDBJ databases">
        <title>Sequencing the genomes of 1000 actinobacteria strains.</title>
        <authorList>
            <person name="Klenk H.-P."/>
        </authorList>
    </citation>
    <scope>NUCLEOTIDE SEQUENCE [LARGE SCALE GENOMIC DNA]</scope>
    <source>
        <strain evidence="4 5">DSM 45779</strain>
    </source>
</reference>
<feature type="transmembrane region" description="Helical" evidence="3">
    <location>
        <begin position="54"/>
        <end position="70"/>
    </location>
</feature>
<evidence type="ECO:0000313" key="4">
    <source>
        <dbReference type="EMBL" id="RZT87426.1"/>
    </source>
</evidence>
<feature type="transmembrane region" description="Helical" evidence="3">
    <location>
        <begin position="76"/>
        <end position="96"/>
    </location>
</feature>
<dbReference type="AlphaFoldDB" id="A0A4Q7UZK4"/>
<evidence type="ECO:0008006" key="6">
    <source>
        <dbReference type="Google" id="ProtNLM"/>
    </source>
</evidence>
<dbReference type="Proteomes" id="UP000291591">
    <property type="component" value="Unassembled WGS sequence"/>
</dbReference>
<keyword evidence="3" id="KW-0812">Transmembrane</keyword>